<feature type="domain" description="J" evidence="3">
    <location>
        <begin position="109"/>
        <end position="167"/>
    </location>
</feature>
<evidence type="ECO:0000256" key="2">
    <source>
        <dbReference type="SAM" id="Phobius"/>
    </source>
</evidence>
<accession>A0A928V733</accession>
<keyword evidence="5" id="KW-1185">Reference proteome</keyword>
<feature type="transmembrane region" description="Helical" evidence="2">
    <location>
        <begin position="6"/>
        <end position="21"/>
    </location>
</feature>
<evidence type="ECO:0000259" key="3">
    <source>
        <dbReference type="PROSITE" id="PS50076"/>
    </source>
</evidence>
<dbReference type="EMBL" id="PRDL01000001">
    <property type="protein sequence ID" value="MBE8717744.1"/>
    <property type="molecule type" value="Genomic_DNA"/>
</dbReference>
<keyword evidence="1" id="KW-0143">Chaperone</keyword>
<name>A0A928V733_9GAMM</name>
<dbReference type="Gene3D" id="1.10.287.110">
    <property type="entry name" value="DnaJ domain"/>
    <property type="match status" value="1"/>
</dbReference>
<keyword evidence="2" id="KW-1133">Transmembrane helix</keyword>
<gene>
    <name evidence="4" type="ORF">C4F51_11175</name>
</gene>
<dbReference type="PROSITE" id="PS50076">
    <property type="entry name" value="DNAJ_2"/>
    <property type="match status" value="1"/>
</dbReference>
<proteinExistence type="predicted"/>
<evidence type="ECO:0000313" key="4">
    <source>
        <dbReference type="EMBL" id="MBE8717744.1"/>
    </source>
</evidence>
<feature type="transmembrane region" description="Helical" evidence="2">
    <location>
        <begin position="56"/>
        <end position="79"/>
    </location>
</feature>
<keyword evidence="2" id="KW-0472">Membrane</keyword>
<dbReference type="InterPro" id="IPR001623">
    <property type="entry name" value="DnaJ_domain"/>
</dbReference>
<feature type="transmembrane region" description="Helical" evidence="2">
    <location>
        <begin position="33"/>
        <end position="50"/>
    </location>
</feature>
<comment type="caution">
    <text evidence="4">The sequence shown here is derived from an EMBL/GenBank/DDBJ whole genome shotgun (WGS) entry which is preliminary data.</text>
</comment>
<keyword evidence="2" id="KW-0812">Transmembrane</keyword>
<protein>
    <submittedName>
        <fullName evidence="4">Molecular chaperone DnaJ</fullName>
    </submittedName>
</protein>
<dbReference type="AlphaFoldDB" id="A0A928V733"/>
<organism evidence="4 5">
    <name type="scientific">Cellvibrio polysaccharolyticus</name>
    <dbReference type="NCBI Taxonomy" id="2082724"/>
    <lineage>
        <taxon>Bacteria</taxon>
        <taxon>Pseudomonadati</taxon>
        <taxon>Pseudomonadota</taxon>
        <taxon>Gammaproteobacteria</taxon>
        <taxon>Cellvibrionales</taxon>
        <taxon>Cellvibrionaceae</taxon>
        <taxon>Cellvibrio</taxon>
    </lineage>
</organism>
<reference evidence="4" key="1">
    <citation type="submission" date="2018-07" db="EMBL/GenBank/DDBJ databases">
        <title>Genome assembly of strain Ka43.</title>
        <authorList>
            <person name="Kukolya J."/>
            <person name="Nagy I."/>
            <person name="Horvath B."/>
            <person name="Toth A."/>
        </authorList>
    </citation>
    <scope>NUCLEOTIDE SEQUENCE</scope>
    <source>
        <strain evidence="4">KB43</strain>
    </source>
</reference>
<dbReference type="RefSeq" id="WP_193909772.1">
    <property type="nucleotide sequence ID" value="NZ_PRDL01000001.1"/>
</dbReference>
<evidence type="ECO:0000313" key="5">
    <source>
        <dbReference type="Proteomes" id="UP000652567"/>
    </source>
</evidence>
<sequence>MIQSILLILLVIGAITGIRWFKQQPQAARRKVMLRSLAGAAIFLLITLAVTGRMHWLFAVIGALIPFMRGALGLGIQLLPLWLRRKSGQNTTGNNQPPARQPLDLSIDEAMQTLGLEGDLNSGNITVTMVNDAHRRLIQKVHPDRGGNDFLASRVNRARDVLIDRLKV</sequence>
<dbReference type="SUPFAM" id="SSF46565">
    <property type="entry name" value="Chaperone J-domain"/>
    <property type="match status" value="1"/>
</dbReference>
<evidence type="ECO:0000256" key="1">
    <source>
        <dbReference type="ARBA" id="ARBA00023186"/>
    </source>
</evidence>
<dbReference type="Proteomes" id="UP000652567">
    <property type="component" value="Unassembled WGS sequence"/>
</dbReference>
<dbReference type="InterPro" id="IPR036869">
    <property type="entry name" value="J_dom_sf"/>
</dbReference>